<sequence>MNAIQTHLESIRATIPQGVELVAVSKFHPIEEIKTCYEIGQRCFGESHEQELRIKQQELPNDIAWHFIGHLQANKVKYIAPYISMIEAVDTYKLLKEINKQAAKHNRVIDCLLEIHIAKEETKYGFSPESCRELLAGGEWKELKSVRLRGLMCMATNTDNTSQIRSEFQLALQLFKELKSAYFSGEDYFNVKSWGMTHDYKFAIEEGSNHVRVGTAIFGARTY</sequence>
<dbReference type="RefSeq" id="WP_303763397.1">
    <property type="nucleotide sequence ID" value="NZ_JABZGR010000007.1"/>
</dbReference>
<keyword evidence="1 2" id="KW-0663">Pyridoxal phosphate</keyword>
<evidence type="ECO:0000256" key="3">
    <source>
        <dbReference type="PIRSR" id="PIRSR004848-1"/>
    </source>
</evidence>
<gene>
    <name evidence="6" type="ORF">HXK21_03825</name>
</gene>
<dbReference type="InterPro" id="IPR011078">
    <property type="entry name" value="PyrdxlP_homeostasis"/>
</dbReference>
<feature type="domain" description="Alanine racemase N-terminal" evidence="5">
    <location>
        <begin position="2"/>
        <end position="221"/>
    </location>
</feature>
<name>A0A929RYS9_9BACT</name>
<comment type="caution">
    <text evidence="6">The sequence shown here is derived from an EMBL/GenBank/DDBJ whole genome shotgun (WGS) entry which is preliminary data.</text>
</comment>
<comment type="function">
    <text evidence="2">Pyridoxal 5'-phosphate (PLP)-binding protein, which is involved in PLP homeostasis.</text>
</comment>
<evidence type="ECO:0000256" key="1">
    <source>
        <dbReference type="ARBA" id="ARBA00022898"/>
    </source>
</evidence>
<organism evidence="6 7">
    <name type="scientific">Alloprevotella tannerae</name>
    <dbReference type="NCBI Taxonomy" id="76122"/>
    <lineage>
        <taxon>Bacteria</taxon>
        <taxon>Pseudomonadati</taxon>
        <taxon>Bacteroidota</taxon>
        <taxon>Bacteroidia</taxon>
        <taxon>Bacteroidales</taxon>
        <taxon>Prevotellaceae</taxon>
        <taxon>Alloprevotella</taxon>
    </lineage>
</organism>
<proteinExistence type="inferred from homology"/>
<dbReference type="AlphaFoldDB" id="A0A929RYS9"/>
<dbReference type="Gene3D" id="3.20.20.10">
    <property type="entry name" value="Alanine racemase"/>
    <property type="match status" value="1"/>
</dbReference>
<feature type="modified residue" description="N6-(pyridoxal phosphate)lysine" evidence="2 3">
    <location>
        <position position="26"/>
    </location>
</feature>
<dbReference type="InterPro" id="IPR029066">
    <property type="entry name" value="PLP-binding_barrel"/>
</dbReference>
<dbReference type="Pfam" id="PF01168">
    <property type="entry name" value="Ala_racemase_N"/>
    <property type="match status" value="1"/>
</dbReference>
<dbReference type="NCBIfam" id="TIGR00044">
    <property type="entry name" value="YggS family pyridoxal phosphate-dependent enzyme"/>
    <property type="match status" value="1"/>
</dbReference>
<dbReference type="PROSITE" id="PS01211">
    <property type="entry name" value="UPF0001"/>
    <property type="match status" value="1"/>
</dbReference>
<evidence type="ECO:0000256" key="4">
    <source>
        <dbReference type="RuleBase" id="RU004514"/>
    </source>
</evidence>
<dbReference type="InterPro" id="IPR001608">
    <property type="entry name" value="Ala_racemase_N"/>
</dbReference>
<dbReference type="PIRSF" id="PIRSF004848">
    <property type="entry name" value="YBL036c_PLPDEIII"/>
    <property type="match status" value="1"/>
</dbReference>
<reference evidence="6" key="1">
    <citation type="submission" date="2020-04" db="EMBL/GenBank/DDBJ databases">
        <title>Deep metagenomics examines the oral microbiome during advanced dental caries in children, revealing novel taxa and co-occurrences with host molecules.</title>
        <authorList>
            <person name="Baker J.L."/>
            <person name="Morton J.T."/>
            <person name="Dinis M."/>
            <person name="Alvarez R."/>
            <person name="Tran N.C."/>
            <person name="Knight R."/>
            <person name="Edlund A."/>
        </authorList>
    </citation>
    <scope>NUCLEOTIDE SEQUENCE</scope>
    <source>
        <strain evidence="6">JCVI_34_bin.1</strain>
    </source>
</reference>
<accession>A0A929RYS9</accession>
<dbReference type="EMBL" id="JABZGR010000007">
    <property type="protein sequence ID" value="MBF0970159.1"/>
    <property type="molecule type" value="Genomic_DNA"/>
</dbReference>
<dbReference type="Proteomes" id="UP000704068">
    <property type="component" value="Unassembled WGS sequence"/>
</dbReference>
<dbReference type="PANTHER" id="PTHR10146">
    <property type="entry name" value="PROLINE SYNTHETASE CO-TRANSCRIBED BACTERIAL HOMOLOG PROTEIN"/>
    <property type="match status" value="1"/>
</dbReference>
<dbReference type="GO" id="GO:0030170">
    <property type="term" value="F:pyridoxal phosphate binding"/>
    <property type="evidence" value="ECO:0007669"/>
    <property type="project" value="UniProtKB-UniRule"/>
</dbReference>
<dbReference type="CDD" id="cd00635">
    <property type="entry name" value="PLPDE_III_YBL036c_like"/>
    <property type="match status" value="1"/>
</dbReference>
<comment type="cofactor">
    <cofactor evidence="3">
        <name>pyridoxal 5'-phosphate</name>
        <dbReference type="ChEBI" id="CHEBI:597326"/>
    </cofactor>
</comment>
<dbReference type="HAMAP" id="MF_02087">
    <property type="entry name" value="PLP_homeostasis"/>
    <property type="match status" value="1"/>
</dbReference>
<evidence type="ECO:0000313" key="7">
    <source>
        <dbReference type="Proteomes" id="UP000704068"/>
    </source>
</evidence>
<evidence type="ECO:0000256" key="2">
    <source>
        <dbReference type="HAMAP-Rule" id="MF_02087"/>
    </source>
</evidence>
<dbReference type="SUPFAM" id="SSF51419">
    <property type="entry name" value="PLP-binding barrel"/>
    <property type="match status" value="1"/>
</dbReference>
<protein>
    <recommendedName>
        <fullName evidence="2">Pyridoxal phosphate homeostasis protein</fullName>
        <shortName evidence="2">PLP homeostasis protein</shortName>
    </recommendedName>
</protein>
<comment type="similarity">
    <text evidence="2 4">Belongs to the pyridoxal phosphate-binding protein YggS/PROSC family.</text>
</comment>
<dbReference type="PANTHER" id="PTHR10146:SF14">
    <property type="entry name" value="PYRIDOXAL PHOSPHATE HOMEOSTASIS PROTEIN"/>
    <property type="match status" value="1"/>
</dbReference>
<evidence type="ECO:0000313" key="6">
    <source>
        <dbReference type="EMBL" id="MBF0970159.1"/>
    </source>
</evidence>
<evidence type="ECO:0000259" key="5">
    <source>
        <dbReference type="Pfam" id="PF01168"/>
    </source>
</evidence>